<gene>
    <name evidence="2" type="ORF">E2C01_061457</name>
</gene>
<keyword evidence="3" id="KW-1185">Reference proteome</keyword>
<organism evidence="2 3">
    <name type="scientific">Portunus trituberculatus</name>
    <name type="common">Swimming crab</name>
    <name type="synonym">Neptunus trituberculatus</name>
    <dbReference type="NCBI Taxonomy" id="210409"/>
    <lineage>
        <taxon>Eukaryota</taxon>
        <taxon>Metazoa</taxon>
        <taxon>Ecdysozoa</taxon>
        <taxon>Arthropoda</taxon>
        <taxon>Crustacea</taxon>
        <taxon>Multicrustacea</taxon>
        <taxon>Malacostraca</taxon>
        <taxon>Eumalacostraca</taxon>
        <taxon>Eucarida</taxon>
        <taxon>Decapoda</taxon>
        <taxon>Pleocyemata</taxon>
        <taxon>Brachyura</taxon>
        <taxon>Eubrachyura</taxon>
        <taxon>Portunoidea</taxon>
        <taxon>Portunidae</taxon>
        <taxon>Portuninae</taxon>
        <taxon>Portunus</taxon>
    </lineage>
</organism>
<evidence type="ECO:0000313" key="2">
    <source>
        <dbReference type="EMBL" id="MPC67284.1"/>
    </source>
</evidence>
<name>A0A5B7HF30_PORTR</name>
<dbReference type="EMBL" id="VSRR010026016">
    <property type="protein sequence ID" value="MPC67284.1"/>
    <property type="molecule type" value="Genomic_DNA"/>
</dbReference>
<sequence length="70" mass="7218">MACGCVASSRALHNGSPSTSYPPACSVEASPPSTTVISRLRRLTHAPTQAKNPTTAKPVNTTIAVQSPRS</sequence>
<protein>
    <submittedName>
        <fullName evidence="2">Uncharacterized protein</fullName>
    </submittedName>
</protein>
<comment type="caution">
    <text evidence="2">The sequence shown here is derived from an EMBL/GenBank/DDBJ whole genome shotgun (WGS) entry which is preliminary data.</text>
</comment>
<accession>A0A5B7HF30</accession>
<feature type="region of interest" description="Disordered" evidence="1">
    <location>
        <begin position="47"/>
        <end position="70"/>
    </location>
</feature>
<dbReference type="AlphaFoldDB" id="A0A5B7HF30"/>
<reference evidence="2 3" key="1">
    <citation type="submission" date="2019-05" db="EMBL/GenBank/DDBJ databases">
        <title>Another draft genome of Portunus trituberculatus and its Hox gene families provides insights of decapod evolution.</title>
        <authorList>
            <person name="Jeong J.-H."/>
            <person name="Song I."/>
            <person name="Kim S."/>
            <person name="Choi T."/>
            <person name="Kim D."/>
            <person name="Ryu S."/>
            <person name="Kim W."/>
        </authorList>
    </citation>
    <scope>NUCLEOTIDE SEQUENCE [LARGE SCALE GENOMIC DNA]</scope>
    <source>
        <tissue evidence="2">Muscle</tissue>
    </source>
</reference>
<evidence type="ECO:0000256" key="1">
    <source>
        <dbReference type="SAM" id="MobiDB-lite"/>
    </source>
</evidence>
<proteinExistence type="predicted"/>
<dbReference type="Proteomes" id="UP000324222">
    <property type="component" value="Unassembled WGS sequence"/>
</dbReference>
<feature type="region of interest" description="Disordered" evidence="1">
    <location>
        <begin position="1"/>
        <end position="30"/>
    </location>
</feature>
<evidence type="ECO:0000313" key="3">
    <source>
        <dbReference type="Proteomes" id="UP000324222"/>
    </source>
</evidence>